<evidence type="ECO:0000259" key="3">
    <source>
        <dbReference type="Pfam" id="PF17768"/>
    </source>
</evidence>
<evidence type="ECO:0000259" key="2">
    <source>
        <dbReference type="Pfam" id="PF02272"/>
    </source>
</evidence>
<sequence length="227" mass="25101">MGALEMVNSDHLIGVLAGSKWHEGIIGLVASRLVEAHHKPMIIISRKEVYSKGSARSIPGFNIVEAIRSSSEYLVDAGGHPMAAGFTIETRHIEAFTRKINVYAARNLTEEMLTPVIKIECILAKENITAQTLQIIKTFEPFGMGNPQPIFLTRKIIVEDVRKVGAAGSHLKLLLDGHEAIWFNIGEKAAQIRPGYLIDAVYTLDENHYNGSTITQMKIKDLEIVQS</sequence>
<evidence type="ECO:0000313" key="4">
    <source>
        <dbReference type="EMBL" id="OGE09628.1"/>
    </source>
</evidence>
<dbReference type="InterPro" id="IPR041122">
    <property type="entry name" value="RecJ_OB"/>
</dbReference>
<dbReference type="SUPFAM" id="SSF64182">
    <property type="entry name" value="DHH phosphoesterases"/>
    <property type="match status" value="1"/>
</dbReference>
<gene>
    <name evidence="4" type="ORF">A3A60_01730</name>
</gene>
<dbReference type="InterPro" id="IPR051673">
    <property type="entry name" value="SSDNA_exonuclease_RecJ"/>
</dbReference>
<dbReference type="Pfam" id="PF02272">
    <property type="entry name" value="DHHA1"/>
    <property type="match status" value="1"/>
</dbReference>
<dbReference type="GO" id="GO:0016787">
    <property type="term" value="F:hydrolase activity"/>
    <property type="evidence" value="ECO:0007669"/>
    <property type="project" value="UniProtKB-KW"/>
</dbReference>
<feature type="domain" description="DHHA1" evidence="2">
    <location>
        <begin position="18"/>
        <end position="102"/>
    </location>
</feature>
<feature type="domain" description="RecJ OB" evidence="3">
    <location>
        <begin position="119"/>
        <end position="221"/>
    </location>
</feature>
<evidence type="ECO:0000256" key="1">
    <source>
        <dbReference type="ARBA" id="ARBA00022801"/>
    </source>
</evidence>
<protein>
    <recommendedName>
        <fullName evidence="6">Single-stranded-DNA-specific exonuclease RecJ</fullName>
    </recommendedName>
</protein>
<keyword evidence="1" id="KW-0378">Hydrolase</keyword>
<dbReference type="GO" id="GO:0003676">
    <property type="term" value="F:nucleic acid binding"/>
    <property type="evidence" value="ECO:0007669"/>
    <property type="project" value="InterPro"/>
</dbReference>
<dbReference type="PANTHER" id="PTHR30255">
    <property type="entry name" value="SINGLE-STRANDED-DNA-SPECIFIC EXONUCLEASE RECJ"/>
    <property type="match status" value="1"/>
</dbReference>
<proteinExistence type="predicted"/>
<accession>A0A1F5HZP5</accession>
<dbReference type="PANTHER" id="PTHR30255:SF2">
    <property type="entry name" value="SINGLE-STRANDED-DNA-SPECIFIC EXONUCLEASE RECJ"/>
    <property type="match status" value="1"/>
</dbReference>
<organism evidence="4 5">
    <name type="scientific">Candidatus Curtissbacteria bacterium RIFCSPLOWO2_01_FULL_42_26</name>
    <dbReference type="NCBI Taxonomy" id="1797729"/>
    <lineage>
        <taxon>Bacteria</taxon>
        <taxon>Candidatus Curtissiibacteriota</taxon>
    </lineage>
</organism>
<dbReference type="STRING" id="1797729.A3A60_01730"/>
<name>A0A1F5HZP5_9BACT</name>
<evidence type="ECO:0000313" key="5">
    <source>
        <dbReference type="Proteomes" id="UP000179227"/>
    </source>
</evidence>
<dbReference type="InterPro" id="IPR003156">
    <property type="entry name" value="DHHA1_dom"/>
</dbReference>
<evidence type="ECO:0008006" key="6">
    <source>
        <dbReference type="Google" id="ProtNLM"/>
    </source>
</evidence>
<dbReference type="Pfam" id="PF17768">
    <property type="entry name" value="RecJ_OB"/>
    <property type="match status" value="1"/>
</dbReference>
<dbReference type="EMBL" id="MFBS01000018">
    <property type="protein sequence ID" value="OGE09628.1"/>
    <property type="molecule type" value="Genomic_DNA"/>
</dbReference>
<reference evidence="4 5" key="1">
    <citation type="journal article" date="2016" name="Nat. Commun.">
        <title>Thousands of microbial genomes shed light on interconnected biogeochemical processes in an aquifer system.</title>
        <authorList>
            <person name="Anantharaman K."/>
            <person name="Brown C.T."/>
            <person name="Hug L.A."/>
            <person name="Sharon I."/>
            <person name="Castelle C.J."/>
            <person name="Probst A.J."/>
            <person name="Thomas B.C."/>
            <person name="Singh A."/>
            <person name="Wilkins M.J."/>
            <person name="Karaoz U."/>
            <person name="Brodie E.L."/>
            <person name="Williams K.H."/>
            <person name="Hubbard S.S."/>
            <person name="Banfield J.F."/>
        </authorList>
    </citation>
    <scope>NUCLEOTIDE SEQUENCE [LARGE SCALE GENOMIC DNA]</scope>
</reference>
<dbReference type="AlphaFoldDB" id="A0A1F5HZP5"/>
<dbReference type="Gene3D" id="2.40.50.460">
    <property type="match status" value="1"/>
</dbReference>
<dbReference type="InterPro" id="IPR038763">
    <property type="entry name" value="DHH_sf"/>
</dbReference>
<comment type="caution">
    <text evidence="4">The sequence shown here is derived from an EMBL/GenBank/DDBJ whole genome shotgun (WGS) entry which is preliminary data.</text>
</comment>
<dbReference type="Proteomes" id="UP000179227">
    <property type="component" value="Unassembled WGS sequence"/>
</dbReference>